<keyword evidence="7" id="KW-1185">Reference proteome</keyword>
<dbReference type="Gene3D" id="2.60.270.20">
    <property type="entry name" value="Cytolysin/lectin"/>
    <property type="match status" value="1"/>
</dbReference>
<evidence type="ECO:0000256" key="5">
    <source>
        <dbReference type="ARBA" id="ARBA00023331"/>
    </source>
</evidence>
<gene>
    <name evidence="6" type="ORF">MAR_003474</name>
</gene>
<dbReference type="InterPro" id="IPR009104">
    <property type="entry name" value="Anemon_actinoporin-like"/>
</dbReference>
<proteinExistence type="predicted"/>
<dbReference type="PANTHER" id="PTHR40388">
    <property type="entry name" value="BRYOPORIN"/>
    <property type="match status" value="1"/>
</dbReference>
<dbReference type="PANTHER" id="PTHR40388:SF1">
    <property type="entry name" value="BRYOPORIN"/>
    <property type="match status" value="1"/>
</dbReference>
<keyword evidence="3" id="KW-1052">Target cell membrane</keyword>
<keyword evidence="4" id="KW-0472">Membrane</keyword>
<dbReference type="SUPFAM" id="SSF63724">
    <property type="entry name" value="Cytolysin/lectin"/>
    <property type="match status" value="1"/>
</dbReference>
<comment type="subcellular location">
    <subcellularLocation>
        <location evidence="2">Nematocyst</location>
    </subcellularLocation>
    <subcellularLocation>
        <location evidence="1">Target cell membrane</location>
    </subcellularLocation>
</comment>
<dbReference type="InterPro" id="IPR015926">
    <property type="entry name" value="Cytolysin/lectin"/>
</dbReference>
<keyword evidence="4" id="KW-1053">Target membrane</keyword>
<evidence type="ECO:0000313" key="7">
    <source>
        <dbReference type="Proteomes" id="UP001164746"/>
    </source>
</evidence>
<accession>A0ABY7GFC2</accession>
<dbReference type="Pfam" id="PF06369">
    <property type="entry name" value="Anemone_cytotox"/>
    <property type="match status" value="1"/>
</dbReference>
<organism evidence="6 7">
    <name type="scientific">Mya arenaria</name>
    <name type="common">Soft-shell clam</name>
    <dbReference type="NCBI Taxonomy" id="6604"/>
    <lineage>
        <taxon>Eukaryota</taxon>
        <taxon>Metazoa</taxon>
        <taxon>Spiralia</taxon>
        <taxon>Lophotrochozoa</taxon>
        <taxon>Mollusca</taxon>
        <taxon>Bivalvia</taxon>
        <taxon>Autobranchia</taxon>
        <taxon>Heteroconchia</taxon>
        <taxon>Euheterodonta</taxon>
        <taxon>Imparidentia</taxon>
        <taxon>Neoheterodontei</taxon>
        <taxon>Myida</taxon>
        <taxon>Myoidea</taxon>
        <taxon>Myidae</taxon>
        <taxon>Mya</taxon>
    </lineage>
</organism>
<dbReference type="EMBL" id="CP111027">
    <property type="protein sequence ID" value="WAR29906.1"/>
    <property type="molecule type" value="Genomic_DNA"/>
</dbReference>
<dbReference type="Proteomes" id="UP001164746">
    <property type="component" value="Chromosome 16"/>
</dbReference>
<sequence>MAGYLGYGISRVSEAVLAELNSNNLMVTTVMEIQNDTKHNLINGSIYAVKGNVLLSPLAINANSSDVVATRKTKWYPTGTEGILSYTFENNPERKIVVSWSAPFNFHIFDNRLGVGVTSGDIRIDQDMFEEMNAGNSVNRLEYRVDSFTSSKIVPVSTRYKDVVVEGTMSSDHKAHVKIHIRSEVV</sequence>
<evidence type="ECO:0000256" key="1">
    <source>
        <dbReference type="ARBA" id="ARBA00004175"/>
    </source>
</evidence>
<evidence type="ECO:0000313" key="6">
    <source>
        <dbReference type="EMBL" id="WAR29906.1"/>
    </source>
</evidence>
<evidence type="ECO:0000256" key="3">
    <source>
        <dbReference type="ARBA" id="ARBA00022537"/>
    </source>
</evidence>
<dbReference type="InterPro" id="IPR050677">
    <property type="entry name" value="Actinoporin_PFT"/>
</dbReference>
<reference evidence="6" key="1">
    <citation type="submission" date="2022-11" db="EMBL/GenBank/DDBJ databases">
        <title>Centuries of genome instability and evolution in soft-shell clam transmissible cancer (bioRxiv).</title>
        <authorList>
            <person name="Hart S.F.M."/>
            <person name="Yonemitsu M.A."/>
            <person name="Giersch R.M."/>
            <person name="Beal B.F."/>
            <person name="Arriagada G."/>
            <person name="Davis B.W."/>
            <person name="Ostrander E.A."/>
            <person name="Goff S.P."/>
            <person name="Metzger M.J."/>
        </authorList>
    </citation>
    <scope>NUCLEOTIDE SEQUENCE</scope>
    <source>
        <strain evidence="6">MELC-2E11</strain>
        <tissue evidence="6">Siphon/mantle</tissue>
    </source>
</reference>
<protein>
    <submittedName>
        <fullName evidence="6">ACTP-like protein</fullName>
    </submittedName>
</protein>
<keyword evidence="5" id="KW-0166">Nematocyst</keyword>
<name>A0ABY7GFC2_MYAAR</name>
<evidence type="ECO:0000256" key="4">
    <source>
        <dbReference type="ARBA" id="ARBA00023298"/>
    </source>
</evidence>
<evidence type="ECO:0000256" key="2">
    <source>
        <dbReference type="ARBA" id="ARBA00004532"/>
    </source>
</evidence>